<dbReference type="EMBL" id="CP036276">
    <property type="protein sequence ID" value="QDU43716.1"/>
    <property type="molecule type" value="Genomic_DNA"/>
</dbReference>
<evidence type="ECO:0000313" key="3">
    <source>
        <dbReference type="Proteomes" id="UP000319383"/>
    </source>
</evidence>
<accession>A0A517ZML6</accession>
<dbReference type="PANTHER" id="PTHR43737:SF1">
    <property type="entry name" value="DUF1501 DOMAIN-CONTAINING PROTEIN"/>
    <property type="match status" value="1"/>
</dbReference>
<feature type="domain" description="Rhodanese" evidence="1">
    <location>
        <begin position="279"/>
        <end position="317"/>
    </location>
</feature>
<proteinExistence type="predicted"/>
<reference evidence="2 3" key="1">
    <citation type="submission" date="2019-02" db="EMBL/GenBank/DDBJ databases">
        <title>Deep-cultivation of Planctomycetes and their phenomic and genomic characterization uncovers novel biology.</title>
        <authorList>
            <person name="Wiegand S."/>
            <person name="Jogler M."/>
            <person name="Boedeker C."/>
            <person name="Pinto D."/>
            <person name="Vollmers J."/>
            <person name="Rivas-Marin E."/>
            <person name="Kohn T."/>
            <person name="Peeters S.H."/>
            <person name="Heuer A."/>
            <person name="Rast P."/>
            <person name="Oberbeckmann S."/>
            <person name="Bunk B."/>
            <person name="Jeske O."/>
            <person name="Meyerdierks A."/>
            <person name="Storesund J.E."/>
            <person name="Kallscheuer N."/>
            <person name="Luecker S."/>
            <person name="Lage O.M."/>
            <person name="Pohl T."/>
            <person name="Merkel B.J."/>
            <person name="Hornburger P."/>
            <person name="Mueller R.-W."/>
            <person name="Bruemmer F."/>
            <person name="Labrenz M."/>
            <person name="Spormann A.M."/>
            <person name="Op den Camp H."/>
            <person name="Overmann J."/>
            <person name="Amann R."/>
            <person name="Jetten M.S.M."/>
            <person name="Mascher T."/>
            <person name="Medema M.H."/>
            <person name="Devos D.P."/>
            <person name="Kaster A.-K."/>
            <person name="Ovreas L."/>
            <person name="Rohde M."/>
            <person name="Galperin M.Y."/>
            <person name="Jogler C."/>
        </authorList>
    </citation>
    <scope>NUCLEOTIDE SEQUENCE [LARGE SCALE GENOMIC DNA]</scope>
    <source>
        <strain evidence="2 3">Mal52</strain>
    </source>
</reference>
<evidence type="ECO:0000313" key="2">
    <source>
        <dbReference type="EMBL" id="QDU43716.1"/>
    </source>
</evidence>
<protein>
    <recommendedName>
        <fullName evidence="1">Rhodanese domain-containing protein</fullName>
    </recommendedName>
</protein>
<name>A0A517ZML6_9PLAN</name>
<dbReference type="Pfam" id="PF07394">
    <property type="entry name" value="DUF1501"/>
    <property type="match status" value="1"/>
</dbReference>
<dbReference type="PROSITE" id="PS50206">
    <property type="entry name" value="RHODANESE_3"/>
    <property type="match status" value="1"/>
</dbReference>
<keyword evidence="3" id="KW-1185">Reference proteome</keyword>
<gene>
    <name evidence="2" type="ORF">Mal52_21920</name>
</gene>
<dbReference type="Proteomes" id="UP000319383">
    <property type="component" value="Chromosome"/>
</dbReference>
<dbReference type="AlphaFoldDB" id="A0A517ZML6"/>
<dbReference type="InterPro" id="IPR017850">
    <property type="entry name" value="Alkaline_phosphatase_core_sf"/>
</dbReference>
<evidence type="ECO:0000259" key="1">
    <source>
        <dbReference type="PROSITE" id="PS50206"/>
    </source>
</evidence>
<dbReference type="InterPro" id="IPR010869">
    <property type="entry name" value="DUF1501"/>
</dbReference>
<dbReference type="KEGG" id="sdyn:Mal52_21920"/>
<organism evidence="2 3">
    <name type="scientific">Symmachiella dynata</name>
    <dbReference type="NCBI Taxonomy" id="2527995"/>
    <lineage>
        <taxon>Bacteria</taxon>
        <taxon>Pseudomonadati</taxon>
        <taxon>Planctomycetota</taxon>
        <taxon>Planctomycetia</taxon>
        <taxon>Planctomycetales</taxon>
        <taxon>Planctomycetaceae</taxon>
        <taxon>Symmachiella</taxon>
    </lineage>
</organism>
<dbReference type="PANTHER" id="PTHR43737">
    <property type="entry name" value="BLL7424 PROTEIN"/>
    <property type="match status" value="1"/>
</dbReference>
<dbReference type="InterPro" id="IPR001763">
    <property type="entry name" value="Rhodanese-like_dom"/>
</dbReference>
<dbReference type="RefSeq" id="WP_145375968.1">
    <property type="nucleotide sequence ID" value="NZ_CP036276.1"/>
</dbReference>
<dbReference type="SUPFAM" id="SSF53649">
    <property type="entry name" value="Alkaline phosphatase-like"/>
    <property type="match status" value="1"/>
</dbReference>
<sequence>MTVSTNCEGFRRRDCLKLGLGALFGGSFVDALRMQAHASDAVANGRKKATNCILIWMDGGPTHFETFDPKPEAPAEIRGEFDPIATSVPGVHFSEHMTKLASNLHRFSMIRSIRHNQGNHGAGNHYMMTGAPPRIPVGCGAFVSFHPSMGSVVSHELGQPTGLPQYFSMPRMARSGGPNFLGAKYAPFVVADDPNKEKFRVRDVALPDGLGTGRFSGRTDIRAQVDKMRRIADKAAGDPIGGYDEYFSQGYDLVTSQQAQEAFDISRETDETREAYVRDGFGQRCLLARRLVEAGVPFVTVYDGGWDHHGSIFPACSKRLPKWDQTVSALIEDLDQRGMLETTIVVALGEFGRTPKISQLAGRTAPGRDHWANAMSVLMAGGGTPGNTVVGATDRKGYTAIDRVLSPENFVSTVYSKLGINPDKMLYTPQGRPTHLVSDPTPISEVMA</sequence>